<proteinExistence type="predicted"/>
<evidence type="ECO:0000313" key="3">
    <source>
        <dbReference type="Proteomes" id="UP001225605"/>
    </source>
</evidence>
<name>A0ABU0X939_9PSEU</name>
<dbReference type="InterPro" id="IPR045592">
    <property type="entry name" value="DUF6461"/>
</dbReference>
<protein>
    <submittedName>
        <fullName evidence="2">Uncharacterized protein</fullName>
    </submittedName>
</protein>
<accession>A0ABU0X939</accession>
<organism evidence="2 3">
    <name type="scientific">Saccharothrix yanglingensis</name>
    <dbReference type="NCBI Taxonomy" id="659496"/>
    <lineage>
        <taxon>Bacteria</taxon>
        <taxon>Bacillati</taxon>
        <taxon>Actinomycetota</taxon>
        <taxon>Actinomycetes</taxon>
        <taxon>Pseudonocardiales</taxon>
        <taxon>Pseudonocardiaceae</taxon>
        <taxon>Saccharothrix</taxon>
    </lineage>
</organism>
<gene>
    <name evidence="2" type="ORF">CKY47_32350</name>
</gene>
<evidence type="ECO:0000256" key="1">
    <source>
        <dbReference type="SAM" id="MobiDB-lite"/>
    </source>
</evidence>
<dbReference type="EMBL" id="NSDM01000019">
    <property type="protein sequence ID" value="MDQ2588567.1"/>
    <property type="molecule type" value="Genomic_DNA"/>
</dbReference>
<keyword evidence="3" id="KW-1185">Reference proteome</keyword>
<comment type="caution">
    <text evidence="2">The sequence shown here is derived from an EMBL/GenBank/DDBJ whole genome shotgun (WGS) entry which is preliminary data.</text>
</comment>
<dbReference type="Pfam" id="PF20062">
    <property type="entry name" value="DUF6461"/>
    <property type="match status" value="1"/>
</dbReference>
<sequence>MGKIDDFAVIAARHVPLVAARIPRTPAALVAGLPGDPGLVDVADALRHAGGLLAERLLGALELHLDDLPGAAPGLVEDLRPVEHAAVTTLSGGATSETQSALTVLDATHPGATARVHDLVRRLTHHPALAEVLGVPPGTPPAPVGPPAAPTVQAAHAALAEHRLRHLPGLGTPTGRAVHPSDAAEDPVHRAALEANLRAARARSAAATPRPVHPRPRAIRYAQPSPPIADTPETRAETAAAARHATPHLALAVITAHAVLRHLGVATPAAVVGTALGVTARLLPALPPPADYTEAVLARRRAEYLFPRYASGHARVHDGHFTLAEGPTPGNVDFSANGLVAVVDNGIAVRTTDVAGVPVRLTTTETAPPPPDLEWWDDVVEVSWHARRGDAAIPGVSDTTPPWPGDLRVRVHARGRDGNDTEWYELAVWPAPPAPERVLKTADTTEPPYAAHRWINRSALSEAACVTVVTGSTRDEVLRAFGATAPASRRDVGHGHGTAPWVAVHETGGAVLAIEPDGCRGADRDVLAALSAHGRAASMFWNVDALTGLGFAERGRVVAAFEPWCADDLPADVARLLDDLVGSRHKVARGLTAVARYTGRGITPDDLAAVERADEVHLITGQDQPGR</sequence>
<dbReference type="Proteomes" id="UP001225605">
    <property type="component" value="Unassembled WGS sequence"/>
</dbReference>
<dbReference type="RefSeq" id="WP_306750217.1">
    <property type="nucleotide sequence ID" value="NZ_NSDM01000019.1"/>
</dbReference>
<feature type="region of interest" description="Disordered" evidence="1">
    <location>
        <begin position="202"/>
        <end position="238"/>
    </location>
</feature>
<reference evidence="2 3" key="1">
    <citation type="submission" date="2017-06" db="EMBL/GenBank/DDBJ databases">
        <title>Cultured bacterium strain Saccharothrix yanglingensis Hhs.015.</title>
        <authorList>
            <person name="Xia Y."/>
        </authorList>
    </citation>
    <scope>NUCLEOTIDE SEQUENCE [LARGE SCALE GENOMIC DNA]</scope>
    <source>
        <strain evidence="2 3">Hhs.015</strain>
    </source>
</reference>
<evidence type="ECO:0000313" key="2">
    <source>
        <dbReference type="EMBL" id="MDQ2588567.1"/>
    </source>
</evidence>